<keyword evidence="7" id="KW-0186">Copper</keyword>
<evidence type="ECO:0000256" key="8">
    <source>
        <dbReference type="ARBA" id="ARBA00023136"/>
    </source>
</evidence>
<dbReference type="InterPro" id="IPR032694">
    <property type="entry name" value="CopC/D"/>
</dbReference>
<dbReference type="Pfam" id="PF04234">
    <property type="entry name" value="CopC"/>
    <property type="match status" value="1"/>
</dbReference>
<evidence type="ECO:0000259" key="11">
    <source>
        <dbReference type="Pfam" id="PF04234"/>
    </source>
</evidence>
<feature type="transmembrane region" description="Helical" evidence="9">
    <location>
        <begin position="385"/>
        <end position="405"/>
    </location>
</feature>
<dbReference type="InterPro" id="IPR008457">
    <property type="entry name" value="Cu-R_CopD_dom"/>
</dbReference>
<dbReference type="EMBL" id="BAAAZN010000007">
    <property type="protein sequence ID" value="GAA3550754.1"/>
    <property type="molecule type" value="Genomic_DNA"/>
</dbReference>
<evidence type="ECO:0000256" key="7">
    <source>
        <dbReference type="ARBA" id="ARBA00023008"/>
    </source>
</evidence>
<dbReference type="PANTHER" id="PTHR34820:SF4">
    <property type="entry name" value="INNER MEMBRANE PROTEIN YEBZ"/>
    <property type="match status" value="1"/>
</dbReference>
<feature type="transmembrane region" description="Helical" evidence="9">
    <location>
        <begin position="317"/>
        <end position="342"/>
    </location>
</feature>
<feature type="transmembrane region" description="Helical" evidence="9">
    <location>
        <begin position="273"/>
        <end position="297"/>
    </location>
</feature>
<dbReference type="Proteomes" id="UP001500689">
    <property type="component" value="Unassembled WGS sequence"/>
</dbReference>
<evidence type="ECO:0000259" key="12">
    <source>
        <dbReference type="Pfam" id="PF05425"/>
    </source>
</evidence>
<keyword evidence="14" id="KW-1185">Reference proteome</keyword>
<comment type="caution">
    <text evidence="13">The sequence shown here is derived from an EMBL/GenBank/DDBJ whole genome shotgun (WGS) entry which is preliminary data.</text>
</comment>
<evidence type="ECO:0000256" key="9">
    <source>
        <dbReference type="SAM" id="Phobius"/>
    </source>
</evidence>
<evidence type="ECO:0000256" key="4">
    <source>
        <dbReference type="ARBA" id="ARBA00022723"/>
    </source>
</evidence>
<evidence type="ECO:0000313" key="14">
    <source>
        <dbReference type="Proteomes" id="UP001500689"/>
    </source>
</evidence>
<evidence type="ECO:0000256" key="1">
    <source>
        <dbReference type="ARBA" id="ARBA00004651"/>
    </source>
</evidence>
<evidence type="ECO:0000256" key="5">
    <source>
        <dbReference type="ARBA" id="ARBA00022729"/>
    </source>
</evidence>
<feature type="chain" id="PRO_5046178269" description="Copper resistance protein CopC" evidence="10">
    <location>
        <begin position="35"/>
        <end position="638"/>
    </location>
</feature>
<evidence type="ECO:0000256" key="10">
    <source>
        <dbReference type="SAM" id="SignalP"/>
    </source>
</evidence>
<name>A0ABP6WFA9_9PSEU</name>
<reference evidence="14" key="1">
    <citation type="journal article" date="2019" name="Int. J. Syst. Evol. Microbiol.">
        <title>The Global Catalogue of Microorganisms (GCM) 10K type strain sequencing project: providing services to taxonomists for standard genome sequencing and annotation.</title>
        <authorList>
            <consortium name="The Broad Institute Genomics Platform"/>
            <consortium name="The Broad Institute Genome Sequencing Center for Infectious Disease"/>
            <person name="Wu L."/>
            <person name="Ma J."/>
        </authorList>
    </citation>
    <scope>NUCLEOTIDE SEQUENCE [LARGE SCALE GENOMIC DNA]</scope>
    <source>
        <strain evidence="14">JCM 16898</strain>
    </source>
</reference>
<feature type="transmembrane region" description="Helical" evidence="9">
    <location>
        <begin position="190"/>
        <end position="211"/>
    </location>
</feature>
<protein>
    <recommendedName>
        <fullName evidence="15">Copper resistance protein CopC</fullName>
    </recommendedName>
</protein>
<dbReference type="RefSeq" id="WP_344861506.1">
    <property type="nucleotide sequence ID" value="NZ_BAAAZN010000007.1"/>
</dbReference>
<dbReference type="InterPro" id="IPR007348">
    <property type="entry name" value="CopC_dom"/>
</dbReference>
<accession>A0ABP6WFA9</accession>
<feature type="transmembrane region" description="Helical" evidence="9">
    <location>
        <begin position="354"/>
        <end position="373"/>
    </location>
</feature>
<dbReference type="Pfam" id="PF05425">
    <property type="entry name" value="CopD"/>
    <property type="match status" value="1"/>
</dbReference>
<keyword evidence="2" id="KW-1003">Cell membrane</keyword>
<feature type="transmembrane region" description="Helical" evidence="9">
    <location>
        <begin position="151"/>
        <end position="169"/>
    </location>
</feature>
<dbReference type="Gene3D" id="2.60.40.1220">
    <property type="match status" value="1"/>
</dbReference>
<dbReference type="PANTHER" id="PTHR34820">
    <property type="entry name" value="INNER MEMBRANE PROTEIN YEBZ"/>
    <property type="match status" value="1"/>
</dbReference>
<evidence type="ECO:0008006" key="15">
    <source>
        <dbReference type="Google" id="ProtNLM"/>
    </source>
</evidence>
<organism evidence="13 14">
    <name type="scientific">Amycolatopsis ultiminotia</name>
    <dbReference type="NCBI Taxonomy" id="543629"/>
    <lineage>
        <taxon>Bacteria</taxon>
        <taxon>Bacillati</taxon>
        <taxon>Actinomycetota</taxon>
        <taxon>Actinomycetes</taxon>
        <taxon>Pseudonocardiales</taxon>
        <taxon>Pseudonocardiaceae</taxon>
        <taxon>Amycolatopsis</taxon>
    </lineage>
</organism>
<dbReference type="InterPro" id="IPR014756">
    <property type="entry name" value="Ig_E-set"/>
</dbReference>
<proteinExistence type="predicted"/>
<gene>
    <name evidence="13" type="ORF">GCM10022222_37850</name>
</gene>
<dbReference type="InterPro" id="IPR014755">
    <property type="entry name" value="Cu-Rt/internalin_Ig-like"/>
</dbReference>
<keyword evidence="8 9" id="KW-0472">Membrane</keyword>
<comment type="subcellular location">
    <subcellularLocation>
        <location evidence="1">Cell membrane</location>
        <topology evidence="1">Multi-pass membrane protein</topology>
    </subcellularLocation>
</comment>
<evidence type="ECO:0000256" key="3">
    <source>
        <dbReference type="ARBA" id="ARBA00022692"/>
    </source>
</evidence>
<feature type="transmembrane region" description="Helical" evidence="9">
    <location>
        <begin position="249"/>
        <end position="267"/>
    </location>
</feature>
<sequence length="638" mass="64930">MTAARSARRSAARAAVLLVLSLGALLAAVTPASAHPTLLFTDPAPDTAVPTAPTLITLAFNEPVTVGQRAVTLLDGSGREVPLGAPTLARGGQNLSARPAGPLAPGVYSVRWRVTGSDGDQVEEEFRFAIGTTITGSGTSGSSSISWLEAALRWLLFAGVAVALGGLVGERFTASARAENPALRAPRSQLAPGTLVALAGSAGLVAVLLAGTGADAWRSRVGLLLLAESAGLVVALALGIAASGRFRRTSVLPLLAVVVADGLRSHANQAIPGWGAALTTVHLAAVAVWAGTLVYVVRTAFAWRARPPAVRWVLAGYLRLAGWVFAAVVATGALSAVVLIPLSDLFDTAYGQVLLVKIGLVAVAAAAALAGRFAARGNRLGGVRAVARVEAVVLIGVLAASAVLVSTPPAGSQQSGPPPARGPVVPLGTLAGQVGVGAAASEGQLVVRLSTPRRGDYYSPRAAQDFSLSGRLSAGDSDLSFRGCGEGCFVSTVDWRSGDNVLTLNAGAAGWHGGAVSLIVPWLARPGNGDLSRAVEKLQSAGKLTVYESVTSDTSAAAPPPQRLDLTGSFFAAQEPYASGVAPLAARISPDGRPVRLALGYPAASTDVVLALDGRGRISEETLSDDTHLIHRRFVYPG</sequence>
<feature type="domain" description="CopC" evidence="11">
    <location>
        <begin position="35"/>
        <end position="130"/>
    </location>
</feature>
<feature type="domain" description="Copper resistance protein D" evidence="12">
    <location>
        <begin position="313"/>
        <end position="404"/>
    </location>
</feature>
<keyword evidence="6 9" id="KW-1133">Transmembrane helix</keyword>
<keyword evidence="4" id="KW-0479">Metal-binding</keyword>
<evidence type="ECO:0000313" key="13">
    <source>
        <dbReference type="EMBL" id="GAA3550754.1"/>
    </source>
</evidence>
<evidence type="ECO:0000256" key="6">
    <source>
        <dbReference type="ARBA" id="ARBA00022989"/>
    </source>
</evidence>
<keyword evidence="5 10" id="KW-0732">Signal</keyword>
<dbReference type="SUPFAM" id="SSF81296">
    <property type="entry name" value="E set domains"/>
    <property type="match status" value="1"/>
</dbReference>
<feature type="transmembrane region" description="Helical" evidence="9">
    <location>
        <begin position="223"/>
        <end position="242"/>
    </location>
</feature>
<feature type="signal peptide" evidence="10">
    <location>
        <begin position="1"/>
        <end position="34"/>
    </location>
</feature>
<evidence type="ECO:0000256" key="2">
    <source>
        <dbReference type="ARBA" id="ARBA00022475"/>
    </source>
</evidence>
<keyword evidence="3 9" id="KW-0812">Transmembrane</keyword>